<keyword evidence="5" id="KW-0631">Potassium channel</keyword>
<feature type="transmembrane region" description="Helical" evidence="11">
    <location>
        <begin position="27"/>
        <end position="45"/>
    </location>
</feature>
<keyword evidence="7 11" id="KW-1133">Transmembrane helix</keyword>
<keyword evidence="3" id="KW-0633">Potassium transport</keyword>
<dbReference type="Proteomes" id="UP000247792">
    <property type="component" value="Unassembled WGS sequence"/>
</dbReference>
<name>A0A318JKC4_9BURK</name>
<feature type="domain" description="Ion transport" evidence="12">
    <location>
        <begin position="28"/>
        <end position="242"/>
    </location>
</feature>
<evidence type="ECO:0000256" key="2">
    <source>
        <dbReference type="ARBA" id="ARBA00022448"/>
    </source>
</evidence>
<evidence type="ECO:0000259" key="12">
    <source>
        <dbReference type="Pfam" id="PF00520"/>
    </source>
</evidence>
<evidence type="ECO:0000313" key="14">
    <source>
        <dbReference type="Proteomes" id="UP000247792"/>
    </source>
</evidence>
<evidence type="ECO:0000256" key="10">
    <source>
        <dbReference type="ARBA" id="ARBA00023303"/>
    </source>
</evidence>
<protein>
    <submittedName>
        <fullName evidence="13">Voltage-gated potassium channel</fullName>
    </submittedName>
</protein>
<comment type="caution">
    <text evidence="13">The sequence shown here is derived from an EMBL/GenBank/DDBJ whole genome shotgun (WGS) entry which is preliminary data.</text>
</comment>
<keyword evidence="6" id="KW-0630">Potassium</keyword>
<keyword evidence="8" id="KW-0406">Ion transport</keyword>
<keyword evidence="10 13" id="KW-0407">Ion channel</keyword>
<evidence type="ECO:0000256" key="7">
    <source>
        <dbReference type="ARBA" id="ARBA00022989"/>
    </source>
</evidence>
<feature type="transmembrane region" description="Helical" evidence="11">
    <location>
        <begin position="57"/>
        <end position="76"/>
    </location>
</feature>
<dbReference type="EMBL" id="QJKB01000003">
    <property type="protein sequence ID" value="PXX44184.1"/>
    <property type="molecule type" value="Genomic_DNA"/>
</dbReference>
<dbReference type="RefSeq" id="WP_110255422.1">
    <property type="nucleotide sequence ID" value="NZ_QJKB01000003.1"/>
</dbReference>
<dbReference type="PANTHER" id="PTHR11537">
    <property type="entry name" value="VOLTAGE-GATED POTASSIUM CHANNEL"/>
    <property type="match status" value="1"/>
</dbReference>
<feature type="transmembrane region" description="Helical" evidence="11">
    <location>
        <begin position="219"/>
        <end position="243"/>
    </location>
</feature>
<comment type="subcellular location">
    <subcellularLocation>
        <location evidence="1">Membrane</location>
        <topology evidence="1">Multi-pass membrane protein</topology>
    </subcellularLocation>
</comment>
<dbReference type="InterPro" id="IPR005821">
    <property type="entry name" value="Ion_trans_dom"/>
</dbReference>
<evidence type="ECO:0000256" key="8">
    <source>
        <dbReference type="ARBA" id="ARBA00023065"/>
    </source>
</evidence>
<evidence type="ECO:0000256" key="1">
    <source>
        <dbReference type="ARBA" id="ARBA00004141"/>
    </source>
</evidence>
<evidence type="ECO:0000256" key="9">
    <source>
        <dbReference type="ARBA" id="ARBA00023136"/>
    </source>
</evidence>
<dbReference type="SUPFAM" id="SSF81324">
    <property type="entry name" value="Voltage-gated potassium channels"/>
    <property type="match status" value="1"/>
</dbReference>
<evidence type="ECO:0000313" key="13">
    <source>
        <dbReference type="EMBL" id="PXX44184.1"/>
    </source>
</evidence>
<dbReference type="InterPro" id="IPR028325">
    <property type="entry name" value="VG_K_chnl"/>
</dbReference>
<feature type="transmembrane region" description="Helical" evidence="11">
    <location>
        <begin position="190"/>
        <end position="207"/>
    </location>
</feature>
<keyword evidence="4 11" id="KW-0812">Transmembrane</keyword>
<organism evidence="13 14">
    <name type="scientific">Undibacterium pigrum</name>
    <dbReference type="NCBI Taxonomy" id="401470"/>
    <lineage>
        <taxon>Bacteria</taxon>
        <taxon>Pseudomonadati</taxon>
        <taxon>Pseudomonadota</taxon>
        <taxon>Betaproteobacteria</taxon>
        <taxon>Burkholderiales</taxon>
        <taxon>Oxalobacteraceae</taxon>
        <taxon>Undibacterium</taxon>
    </lineage>
</organism>
<sequence>MTDHHSLRARLFHILHKPSRSNALTRHVNYFLAAVILINCIAVALETVPAIAVPNKLLFHVIEVVSTSLFIVEYLLRLWVSVEQGRFNSPIAGRLRYALEPLSLLDLLVILTFWAPWDLRFLRIFRLTRLLRVLNLEELDHSFKAISNALARRKHLLIVAILLMVITAYCFAALLYLIEHQVQPDKFSSIPETLWWAIVTLTTIGYGDMTPITPIGKLLSGAIVLVGIGIFALPTAIMTAAILDAGTDRHQKNCPHCGGDVNQS</sequence>
<dbReference type="GO" id="GO:0001508">
    <property type="term" value="P:action potential"/>
    <property type="evidence" value="ECO:0007669"/>
    <property type="project" value="TreeGrafter"/>
</dbReference>
<dbReference type="Gene3D" id="1.10.287.70">
    <property type="match status" value="1"/>
</dbReference>
<evidence type="ECO:0000256" key="11">
    <source>
        <dbReference type="SAM" id="Phobius"/>
    </source>
</evidence>
<dbReference type="AlphaFoldDB" id="A0A318JKC4"/>
<feature type="transmembrane region" description="Helical" evidence="11">
    <location>
        <begin position="156"/>
        <end position="178"/>
    </location>
</feature>
<evidence type="ECO:0000256" key="6">
    <source>
        <dbReference type="ARBA" id="ARBA00022958"/>
    </source>
</evidence>
<dbReference type="PRINTS" id="PR00169">
    <property type="entry name" value="KCHANNEL"/>
</dbReference>
<keyword evidence="14" id="KW-1185">Reference proteome</keyword>
<evidence type="ECO:0000256" key="5">
    <source>
        <dbReference type="ARBA" id="ARBA00022826"/>
    </source>
</evidence>
<reference evidence="13 14" key="1">
    <citation type="submission" date="2018-05" db="EMBL/GenBank/DDBJ databases">
        <title>Genomic Encyclopedia of Type Strains, Phase IV (KMG-IV): sequencing the most valuable type-strain genomes for metagenomic binning, comparative biology and taxonomic classification.</title>
        <authorList>
            <person name="Goeker M."/>
        </authorList>
    </citation>
    <scope>NUCLEOTIDE SEQUENCE [LARGE SCALE GENOMIC DNA]</scope>
    <source>
        <strain evidence="13 14">DSM 19792</strain>
    </source>
</reference>
<evidence type="ECO:0000256" key="4">
    <source>
        <dbReference type="ARBA" id="ARBA00022692"/>
    </source>
</evidence>
<dbReference type="Pfam" id="PF00520">
    <property type="entry name" value="Ion_trans"/>
    <property type="match status" value="1"/>
</dbReference>
<dbReference type="GO" id="GO:0005249">
    <property type="term" value="F:voltage-gated potassium channel activity"/>
    <property type="evidence" value="ECO:0007669"/>
    <property type="project" value="InterPro"/>
</dbReference>
<dbReference type="GO" id="GO:0008076">
    <property type="term" value="C:voltage-gated potassium channel complex"/>
    <property type="evidence" value="ECO:0007669"/>
    <property type="project" value="InterPro"/>
</dbReference>
<dbReference type="OrthoDB" id="9799090at2"/>
<accession>A0A318JKC4</accession>
<keyword evidence="9 11" id="KW-0472">Membrane</keyword>
<keyword evidence="2" id="KW-0813">Transport</keyword>
<proteinExistence type="predicted"/>
<gene>
    <name evidence="13" type="ORF">DFR42_103453</name>
</gene>
<dbReference type="PANTHER" id="PTHR11537:SF254">
    <property type="entry name" value="POTASSIUM VOLTAGE-GATED CHANNEL PROTEIN SHAB"/>
    <property type="match status" value="1"/>
</dbReference>
<evidence type="ECO:0000256" key="3">
    <source>
        <dbReference type="ARBA" id="ARBA00022538"/>
    </source>
</evidence>